<comment type="caution">
    <text evidence="9">The sequence shown here is derived from an EMBL/GenBank/DDBJ whole genome shotgun (WGS) entry which is preliminary data.</text>
</comment>
<evidence type="ECO:0000313" key="9">
    <source>
        <dbReference type="EMBL" id="PWA02544.1"/>
    </source>
</evidence>
<feature type="compositionally biased region" description="Basic and acidic residues" evidence="6">
    <location>
        <begin position="286"/>
        <end position="302"/>
    </location>
</feature>
<feature type="transmembrane region" description="Helical" evidence="7">
    <location>
        <begin position="500"/>
        <end position="526"/>
    </location>
</feature>
<keyword evidence="10" id="KW-1185">Reference proteome</keyword>
<dbReference type="PANTHER" id="PTHR23504">
    <property type="entry name" value="MAJOR FACILITATOR SUPERFAMILY DOMAIN-CONTAINING PROTEIN 10"/>
    <property type="match status" value="1"/>
</dbReference>
<evidence type="ECO:0000256" key="3">
    <source>
        <dbReference type="ARBA" id="ARBA00022692"/>
    </source>
</evidence>
<keyword evidence="5 7" id="KW-0472">Membrane</keyword>
<dbReference type="PRINTS" id="PR01035">
    <property type="entry name" value="TCRTETA"/>
</dbReference>
<feature type="transmembrane region" description="Helical" evidence="7">
    <location>
        <begin position="418"/>
        <end position="440"/>
    </location>
</feature>
<gene>
    <name evidence="9" type="ORF">BB558_001335</name>
</gene>
<dbReference type="PROSITE" id="PS50850">
    <property type="entry name" value="MFS"/>
    <property type="match status" value="1"/>
</dbReference>
<name>A0A2U1JBZ8_SMIAN</name>
<evidence type="ECO:0000259" key="8">
    <source>
        <dbReference type="PROSITE" id="PS50850"/>
    </source>
</evidence>
<dbReference type="AlphaFoldDB" id="A0A2U1JBZ8"/>
<proteinExistence type="predicted"/>
<dbReference type="Pfam" id="PF07690">
    <property type="entry name" value="MFS_1"/>
    <property type="match status" value="1"/>
</dbReference>
<dbReference type="InterPro" id="IPR020846">
    <property type="entry name" value="MFS_dom"/>
</dbReference>
<feature type="domain" description="Major facilitator superfamily (MFS) profile" evidence="8">
    <location>
        <begin position="49"/>
        <end position="598"/>
    </location>
</feature>
<organism evidence="9 10">
    <name type="scientific">Smittium angustum</name>
    <dbReference type="NCBI Taxonomy" id="133377"/>
    <lineage>
        <taxon>Eukaryota</taxon>
        <taxon>Fungi</taxon>
        <taxon>Fungi incertae sedis</taxon>
        <taxon>Zoopagomycota</taxon>
        <taxon>Kickxellomycotina</taxon>
        <taxon>Harpellomycetes</taxon>
        <taxon>Harpellales</taxon>
        <taxon>Legeriomycetaceae</taxon>
        <taxon>Smittium</taxon>
    </lineage>
</organism>
<accession>A0A2U1JBZ8</accession>
<evidence type="ECO:0000256" key="1">
    <source>
        <dbReference type="ARBA" id="ARBA00004141"/>
    </source>
</evidence>
<dbReference type="GO" id="GO:0016020">
    <property type="term" value="C:membrane"/>
    <property type="evidence" value="ECO:0007669"/>
    <property type="project" value="UniProtKB-SubCell"/>
</dbReference>
<dbReference type="PANTHER" id="PTHR23504:SF15">
    <property type="entry name" value="MAJOR FACILITATOR SUPERFAMILY (MFS) PROFILE DOMAIN-CONTAINING PROTEIN"/>
    <property type="match status" value="1"/>
</dbReference>
<dbReference type="GO" id="GO:0022857">
    <property type="term" value="F:transmembrane transporter activity"/>
    <property type="evidence" value="ECO:0007669"/>
    <property type="project" value="InterPro"/>
</dbReference>
<keyword evidence="4 7" id="KW-1133">Transmembrane helix</keyword>
<dbReference type="InterPro" id="IPR036259">
    <property type="entry name" value="MFS_trans_sf"/>
</dbReference>
<dbReference type="Proteomes" id="UP000245591">
    <property type="component" value="Unassembled WGS sequence"/>
</dbReference>
<feature type="transmembrane region" description="Helical" evidence="7">
    <location>
        <begin position="376"/>
        <end position="398"/>
    </location>
</feature>
<sequence>MENITNSKTGLLSQNNRNEYLSIQEHEQSPSNIEAIPPKAPITPMPWKQLLILILVRLSDPVGYTLIFPFVYQFVKRSGIAKTSGEIGWYVGILSACFSLAQSFTAIYWGQLSDRIGRRPVILYGLTGSLITTICFGFTNNFYVAFTIRTIGGLINGNVSIIKSSLAEISDQTNRAQVFAYLPLTWNVGAIIGPLIGGLLYDPSQKIPWLLGPLRVFEKYPHLLPCLVSGILYTFGLILGITSLKETHKPKLHHSHPNPNVKDHNNKNKGALQTTTEGIDQIKNVLESKKDKEVPKTRKMSLDDLEQSSSKYPSKIVNSASNDTVYSLCDNSNKGLKDLDEFQESEVLLNADDSSSVFSYSSVEEERTFRDKFSHAMIFVLVTNSTMTLAHSMFESFFAVWSASDISLGGLEFTPEDISLALSFSGLVVFYAQLVVYPYIDRKYGTLFSYRTGLLIAFPTSLLLPIASLLIKLSNDTGGIKNVIARAALLNTKSVDVYYILLWVILELVLCARVFGSVFSFTGINLMITNSTLRASDLGFMNGLQQLISSVFRVIGPILAGALWNLTSNSKLIYPFDHSFVWNLIGALYLYTWIQSGKIPKSVNKPTIDKM</sequence>
<protein>
    <recommendedName>
        <fullName evidence="8">Major facilitator superfamily (MFS) profile domain-containing protein</fullName>
    </recommendedName>
</protein>
<feature type="transmembrane region" description="Helical" evidence="7">
    <location>
        <begin position="146"/>
        <end position="166"/>
    </location>
</feature>
<feature type="transmembrane region" description="Helical" evidence="7">
    <location>
        <begin position="220"/>
        <end position="241"/>
    </location>
</feature>
<comment type="subcellular location">
    <subcellularLocation>
        <location evidence="1">Membrane</location>
        <topology evidence="1">Multi-pass membrane protein</topology>
    </subcellularLocation>
</comment>
<reference evidence="9 10" key="1">
    <citation type="journal article" date="2018" name="MBio">
        <title>Comparative Genomics Reveals the Core Gene Toolbox for the Fungus-Insect Symbiosis.</title>
        <authorList>
            <person name="Wang Y."/>
            <person name="Stata M."/>
            <person name="Wang W."/>
            <person name="Stajich J.E."/>
            <person name="White M.M."/>
            <person name="Moncalvo J.M."/>
        </authorList>
    </citation>
    <scope>NUCLEOTIDE SEQUENCE [LARGE SCALE GENOMIC DNA]</scope>
    <source>
        <strain evidence="9 10">AUS-126-30</strain>
    </source>
</reference>
<feature type="region of interest" description="Disordered" evidence="6">
    <location>
        <begin position="286"/>
        <end position="307"/>
    </location>
</feature>
<evidence type="ECO:0000256" key="2">
    <source>
        <dbReference type="ARBA" id="ARBA00022448"/>
    </source>
</evidence>
<evidence type="ECO:0000256" key="7">
    <source>
        <dbReference type="SAM" id="Phobius"/>
    </source>
</evidence>
<evidence type="ECO:0000313" key="10">
    <source>
        <dbReference type="Proteomes" id="UP000245591"/>
    </source>
</evidence>
<keyword evidence="2" id="KW-0813">Transport</keyword>
<evidence type="ECO:0000256" key="6">
    <source>
        <dbReference type="SAM" id="MobiDB-lite"/>
    </source>
</evidence>
<dbReference type="EMBL" id="MBFU01000073">
    <property type="protein sequence ID" value="PWA02544.1"/>
    <property type="molecule type" value="Genomic_DNA"/>
</dbReference>
<feature type="transmembrane region" description="Helical" evidence="7">
    <location>
        <begin position="547"/>
        <end position="566"/>
    </location>
</feature>
<evidence type="ECO:0000256" key="4">
    <source>
        <dbReference type="ARBA" id="ARBA00022989"/>
    </source>
</evidence>
<feature type="transmembrane region" description="Helical" evidence="7">
    <location>
        <begin position="50"/>
        <end position="75"/>
    </location>
</feature>
<feature type="region of interest" description="Disordered" evidence="6">
    <location>
        <begin position="249"/>
        <end position="274"/>
    </location>
</feature>
<dbReference type="Gene3D" id="1.20.1250.20">
    <property type="entry name" value="MFS general substrate transporter like domains"/>
    <property type="match status" value="1"/>
</dbReference>
<evidence type="ECO:0000256" key="5">
    <source>
        <dbReference type="ARBA" id="ARBA00023136"/>
    </source>
</evidence>
<dbReference type="InterPro" id="IPR011701">
    <property type="entry name" value="MFS"/>
</dbReference>
<feature type="transmembrane region" description="Helical" evidence="7">
    <location>
        <begin position="452"/>
        <end position="471"/>
    </location>
</feature>
<feature type="transmembrane region" description="Helical" evidence="7">
    <location>
        <begin position="121"/>
        <end position="140"/>
    </location>
</feature>
<dbReference type="CDD" id="cd17330">
    <property type="entry name" value="MFS_SLC46_TetA_like"/>
    <property type="match status" value="1"/>
</dbReference>
<keyword evidence="3 7" id="KW-0812">Transmembrane</keyword>
<feature type="transmembrane region" description="Helical" evidence="7">
    <location>
        <begin position="87"/>
        <end position="109"/>
    </location>
</feature>
<dbReference type="SUPFAM" id="SSF103473">
    <property type="entry name" value="MFS general substrate transporter"/>
    <property type="match status" value="1"/>
</dbReference>
<feature type="transmembrane region" description="Helical" evidence="7">
    <location>
        <begin position="178"/>
        <end position="200"/>
    </location>
</feature>
<feature type="transmembrane region" description="Helical" evidence="7">
    <location>
        <begin position="572"/>
        <end position="591"/>
    </location>
</feature>
<dbReference type="InterPro" id="IPR001958">
    <property type="entry name" value="Tet-R_TetA/multi-R_MdtG-like"/>
</dbReference>